<protein>
    <submittedName>
        <fullName evidence="1">Uncharacterized protein</fullName>
    </submittedName>
</protein>
<accession>A0AAU7ZT73</accession>
<name>A0AAU7ZT73_9BACT</name>
<proteinExistence type="predicted"/>
<dbReference type="EMBL" id="CP132942">
    <property type="protein sequence ID" value="XCB34193.1"/>
    <property type="molecule type" value="Genomic_DNA"/>
</dbReference>
<dbReference type="RefSeq" id="WP_353065099.1">
    <property type="nucleotide sequence ID" value="NZ_CP132942.1"/>
</dbReference>
<dbReference type="AlphaFoldDB" id="A0AAU7ZT73"/>
<dbReference type="KEGG" id="tpsc:RBB77_04685"/>
<gene>
    <name evidence="1" type="ORF">RBB77_04685</name>
</gene>
<reference evidence="1" key="2">
    <citation type="journal article" date="2024" name="Environ. Microbiol.">
        <title>Genome analysis and description of Tunturibacter gen. nov. expands the diversity of Terriglobia in tundra soils.</title>
        <authorList>
            <person name="Messyasz A."/>
            <person name="Mannisto M.K."/>
            <person name="Kerkhof L.J."/>
            <person name="Haggblom M.M."/>
        </authorList>
    </citation>
    <scope>NUCLEOTIDE SEQUENCE</scope>
    <source>
        <strain evidence="1">X5P6</strain>
    </source>
</reference>
<sequence length="167" mass="18413">MPSNNGYSGGSVTYEFGLDPIGEKVPVTGGGSVVLFSAHFSGGGSGTLDRLAILRYGADGRIVNLLPYVGVTNQSDRAVWQIATVSNFPILVTADFDWAEGETHFSEHRYVVKAYKFDPEKDRYLEALSYETSKKYPGLDEVDRIDVLNAERAQILKQIETPSQTMR</sequence>
<organism evidence="1">
    <name type="scientific">Tunturiibacter psychrotolerans</name>
    <dbReference type="NCBI Taxonomy" id="3069686"/>
    <lineage>
        <taxon>Bacteria</taxon>
        <taxon>Pseudomonadati</taxon>
        <taxon>Acidobacteriota</taxon>
        <taxon>Terriglobia</taxon>
        <taxon>Terriglobales</taxon>
        <taxon>Acidobacteriaceae</taxon>
        <taxon>Tunturiibacter</taxon>
    </lineage>
</organism>
<reference evidence="1" key="1">
    <citation type="submission" date="2023-08" db="EMBL/GenBank/DDBJ databases">
        <authorList>
            <person name="Messyasz A."/>
            <person name="Mannisto M.K."/>
            <person name="Kerkhof L.J."/>
            <person name="Haggblom M."/>
        </authorList>
    </citation>
    <scope>NUCLEOTIDE SEQUENCE</scope>
    <source>
        <strain evidence="1">X5P6</strain>
    </source>
</reference>
<evidence type="ECO:0000313" key="1">
    <source>
        <dbReference type="EMBL" id="XCB34193.1"/>
    </source>
</evidence>